<protein>
    <submittedName>
        <fullName evidence="1">Uncharacterized protein</fullName>
    </submittedName>
</protein>
<evidence type="ECO:0000313" key="2">
    <source>
        <dbReference type="Proteomes" id="UP000826656"/>
    </source>
</evidence>
<name>A0ABQ7TRV3_SOLTU</name>
<dbReference type="Proteomes" id="UP000826656">
    <property type="component" value="Unassembled WGS sequence"/>
</dbReference>
<reference evidence="1 2" key="1">
    <citation type="journal article" date="2021" name="bioRxiv">
        <title>Chromosome-scale and haplotype-resolved genome assembly of a tetraploid potato cultivar.</title>
        <authorList>
            <person name="Sun H."/>
            <person name="Jiao W.-B."/>
            <person name="Krause K."/>
            <person name="Campoy J.A."/>
            <person name="Goel M."/>
            <person name="Folz-Donahue K."/>
            <person name="Kukat C."/>
            <person name="Huettel B."/>
            <person name="Schneeberger K."/>
        </authorList>
    </citation>
    <scope>NUCLEOTIDE SEQUENCE [LARGE SCALE GENOMIC DNA]</scope>
    <source>
        <strain evidence="1">SolTubOtavaFocal</strain>
        <tissue evidence="1">Leaves</tissue>
    </source>
</reference>
<keyword evidence="2" id="KW-1185">Reference proteome</keyword>
<sequence length="74" mass="8505">METHQSLRENRTSYHTSLVHGQGLKPYIPQWGTQVYVSHLVLNSLKSTKTHSIYQIARAANKEPIHLVTYNCNN</sequence>
<evidence type="ECO:0000313" key="1">
    <source>
        <dbReference type="EMBL" id="KAH0736904.1"/>
    </source>
</evidence>
<gene>
    <name evidence="1" type="ORF">KY290_035609</name>
</gene>
<proteinExistence type="predicted"/>
<accession>A0ABQ7TRV3</accession>
<dbReference type="EMBL" id="JAIVGD010000028">
    <property type="protein sequence ID" value="KAH0736904.1"/>
    <property type="molecule type" value="Genomic_DNA"/>
</dbReference>
<organism evidence="1 2">
    <name type="scientific">Solanum tuberosum</name>
    <name type="common">Potato</name>
    <dbReference type="NCBI Taxonomy" id="4113"/>
    <lineage>
        <taxon>Eukaryota</taxon>
        <taxon>Viridiplantae</taxon>
        <taxon>Streptophyta</taxon>
        <taxon>Embryophyta</taxon>
        <taxon>Tracheophyta</taxon>
        <taxon>Spermatophyta</taxon>
        <taxon>Magnoliopsida</taxon>
        <taxon>eudicotyledons</taxon>
        <taxon>Gunneridae</taxon>
        <taxon>Pentapetalae</taxon>
        <taxon>asterids</taxon>
        <taxon>lamiids</taxon>
        <taxon>Solanales</taxon>
        <taxon>Solanaceae</taxon>
        <taxon>Solanoideae</taxon>
        <taxon>Solaneae</taxon>
        <taxon>Solanum</taxon>
    </lineage>
</organism>
<comment type="caution">
    <text evidence="1">The sequence shown here is derived from an EMBL/GenBank/DDBJ whole genome shotgun (WGS) entry which is preliminary data.</text>
</comment>